<evidence type="ECO:0000313" key="3">
    <source>
        <dbReference type="Proteomes" id="UP000287033"/>
    </source>
</evidence>
<evidence type="ECO:0000256" key="1">
    <source>
        <dbReference type="SAM" id="MobiDB-lite"/>
    </source>
</evidence>
<organism evidence="2 3">
    <name type="scientific">Chiloscyllium punctatum</name>
    <name type="common">Brownbanded bambooshark</name>
    <name type="synonym">Hemiscyllium punctatum</name>
    <dbReference type="NCBI Taxonomy" id="137246"/>
    <lineage>
        <taxon>Eukaryota</taxon>
        <taxon>Metazoa</taxon>
        <taxon>Chordata</taxon>
        <taxon>Craniata</taxon>
        <taxon>Vertebrata</taxon>
        <taxon>Chondrichthyes</taxon>
        <taxon>Elasmobranchii</taxon>
        <taxon>Galeomorphii</taxon>
        <taxon>Galeoidea</taxon>
        <taxon>Orectolobiformes</taxon>
        <taxon>Hemiscylliidae</taxon>
        <taxon>Chiloscyllium</taxon>
    </lineage>
</organism>
<sequence length="44" mass="4602">MIPASIRPLQIVFSAAIASRVARLTGRPRGSASTRSARIHGNSA</sequence>
<dbReference type="Proteomes" id="UP000287033">
    <property type="component" value="Unassembled WGS sequence"/>
</dbReference>
<protein>
    <submittedName>
        <fullName evidence="2">Uncharacterized protein</fullName>
    </submittedName>
</protein>
<dbReference type="AlphaFoldDB" id="A0A401TS00"/>
<feature type="region of interest" description="Disordered" evidence="1">
    <location>
        <begin position="25"/>
        <end position="44"/>
    </location>
</feature>
<reference evidence="2 3" key="1">
    <citation type="journal article" date="2018" name="Nat. Ecol. Evol.">
        <title>Shark genomes provide insights into elasmobranch evolution and the origin of vertebrates.</title>
        <authorList>
            <person name="Hara Y"/>
            <person name="Yamaguchi K"/>
            <person name="Onimaru K"/>
            <person name="Kadota M"/>
            <person name="Koyanagi M"/>
            <person name="Keeley SD"/>
            <person name="Tatsumi K"/>
            <person name="Tanaka K"/>
            <person name="Motone F"/>
            <person name="Kageyama Y"/>
            <person name="Nozu R"/>
            <person name="Adachi N"/>
            <person name="Nishimura O"/>
            <person name="Nakagawa R"/>
            <person name="Tanegashima C"/>
            <person name="Kiyatake I"/>
            <person name="Matsumoto R"/>
            <person name="Murakumo K"/>
            <person name="Nishida K"/>
            <person name="Terakita A"/>
            <person name="Kuratani S"/>
            <person name="Sato K"/>
            <person name="Hyodo S Kuraku.S."/>
        </authorList>
    </citation>
    <scope>NUCLEOTIDE SEQUENCE [LARGE SCALE GENOMIC DNA]</scope>
</reference>
<comment type="caution">
    <text evidence="2">The sequence shown here is derived from an EMBL/GenBank/DDBJ whole genome shotgun (WGS) entry which is preliminary data.</text>
</comment>
<dbReference type="EMBL" id="BEZZ01152364">
    <property type="protein sequence ID" value="GCC45441.1"/>
    <property type="molecule type" value="Genomic_DNA"/>
</dbReference>
<evidence type="ECO:0000313" key="2">
    <source>
        <dbReference type="EMBL" id="GCC45441.1"/>
    </source>
</evidence>
<accession>A0A401TS00</accession>
<feature type="compositionally biased region" description="Polar residues" evidence="1">
    <location>
        <begin position="31"/>
        <end position="44"/>
    </location>
</feature>
<keyword evidence="3" id="KW-1185">Reference proteome</keyword>
<feature type="non-terminal residue" evidence="2">
    <location>
        <position position="44"/>
    </location>
</feature>
<proteinExistence type="predicted"/>
<name>A0A401TS00_CHIPU</name>
<gene>
    <name evidence="2" type="ORF">chiPu_0029262</name>
</gene>